<dbReference type="PANTHER" id="PTHR35813:SF1">
    <property type="entry name" value="INNER MEMBRANE PROTEIN YBAN"/>
    <property type="match status" value="1"/>
</dbReference>
<dbReference type="Pfam" id="PF04304">
    <property type="entry name" value="DUF454"/>
    <property type="match status" value="1"/>
</dbReference>
<dbReference type="KEGG" id="cfon:HZU75_15180"/>
<keyword evidence="3" id="KW-1185">Reference proteome</keyword>
<name>A0A7D5VBJ8_9NEIS</name>
<evidence type="ECO:0000313" key="3">
    <source>
        <dbReference type="Proteomes" id="UP000510822"/>
    </source>
</evidence>
<evidence type="ECO:0000313" key="2">
    <source>
        <dbReference type="EMBL" id="QLI82754.1"/>
    </source>
</evidence>
<gene>
    <name evidence="2" type="ORF">HZU75_15180</name>
</gene>
<organism evidence="2 3">
    <name type="scientific">Chitinibacter fontanus</name>
    <dbReference type="NCBI Taxonomy" id="1737446"/>
    <lineage>
        <taxon>Bacteria</taxon>
        <taxon>Pseudomonadati</taxon>
        <taxon>Pseudomonadota</taxon>
        <taxon>Betaproteobacteria</taxon>
        <taxon>Neisseriales</taxon>
        <taxon>Chitinibacteraceae</taxon>
        <taxon>Chitinibacter</taxon>
    </lineage>
</organism>
<keyword evidence="1" id="KW-0472">Membrane</keyword>
<proteinExistence type="predicted"/>
<dbReference type="PIRSF" id="PIRSF016789">
    <property type="entry name" value="DUF454"/>
    <property type="match status" value="1"/>
</dbReference>
<dbReference type="PANTHER" id="PTHR35813">
    <property type="entry name" value="INNER MEMBRANE PROTEIN YBAN"/>
    <property type="match status" value="1"/>
</dbReference>
<evidence type="ECO:0000256" key="1">
    <source>
        <dbReference type="SAM" id="Phobius"/>
    </source>
</evidence>
<feature type="transmembrane region" description="Helical" evidence="1">
    <location>
        <begin position="99"/>
        <end position="117"/>
    </location>
</feature>
<protein>
    <submittedName>
        <fullName evidence="2">YbaN family protein</fullName>
    </submittedName>
</protein>
<dbReference type="GO" id="GO:0005886">
    <property type="term" value="C:plasma membrane"/>
    <property type="evidence" value="ECO:0007669"/>
    <property type="project" value="TreeGrafter"/>
</dbReference>
<reference evidence="2 3" key="1">
    <citation type="journal article" date="2016" name="Int. J. Syst. Evol. Microbiol.">
        <title>Chitinibacter fontanus sp. nov., isolated from a spring.</title>
        <authorList>
            <person name="Sheu S.Y."/>
            <person name="Li Y.S."/>
            <person name="Young C.C."/>
            <person name="Chen W.M."/>
        </authorList>
    </citation>
    <scope>NUCLEOTIDE SEQUENCE [LARGE SCALE GENOMIC DNA]</scope>
    <source>
        <strain evidence="2 3">STM-7</strain>
    </source>
</reference>
<dbReference type="RefSeq" id="WP_180306829.1">
    <property type="nucleotide sequence ID" value="NZ_CP058952.1"/>
</dbReference>
<dbReference type="InterPro" id="IPR007401">
    <property type="entry name" value="DUF454"/>
</dbReference>
<dbReference type="Proteomes" id="UP000510822">
    <property type="component" value="Chromosome"/>
</dbReference>
<accession>A0A7D5VBJ8</accession>
<dbReference type="EMBL" id="CP058952">
    <property type="protein sequence ID" value="QLI82754.1"/>
    <property type="molecule type" value="Genomic_DNA"/>
</dbReference>
<dbReference type="AlphaFoldDB" id="A0A7D5VBJ8"/>
<keyword evidence="1" id="KW-0812">Transmembrane</keyword>
<sequence length="125" mass="13777">MQRYLKPLLIVAGLLALALAILGVVLPGLPTTPFLLLATACFAKSSPRLHRRLLANRLFGPIITDWEQHHAISIRVKCIAIGSMLVMSALSLWQFAGRPWLQGGLIAVAIIGATYVWRIPTRRKD</sequence>
<keyword evidence="1" id="KW-1133">Transmembrane helix</keyword>